<dbReference type="Proteomes" id="UP000050331">
    <property type="component" value="Chromosome"/>
</dbReference>
<protein>
    <recommendedName>
        <fullName evidence="3">N-terminal of MaoC-like dehydratase domain-containing protein</fullName>
    </recommendedName>
</protein>
<dbReference type="OrthoDB" id="160199at2"/>
<proteinExistence type="predicted"/>
<accession>A0A0U4EAH6</accession>
<reference evidence="1 2" key="1">
    <citation type="submission" date="2016-01" db="EMBL/GenBank/DDBJ databases">
        <title>Complete genome sequence of strain Lentibacillus amyloliquefaciens LAM0015T isolated from saline sediment.</title>
        <authorList>
            <person name="Wang J.-L."/>
            <person name="He M.-X."/>
        </authorList>
    </citation>
    <scope>NUCLEOTIDE SEQUENCE [LARGE SCALE GENOMIC DNA]</scope>
    <source>
        <strain evidence="1 2">LAM0015</strain>
    </source>
</reference>
<dbReference type="EMBL" id="CP013862">
    <property type="protein sequence ID" value="ALX47529.1"/>
    <property type="molecule type" value="Genomic_DNA"/>
</dbReference>
<dbReference type="AlphaFoldDB" id="A0A0U4EAH6"/>
<dbReference type="Gene3D" id="3.10.129.10">
    <property type="entry name" value="Hotdog Thioesterase"/>
    <property type="match status" value="1"/>
</dbReference>
<keyword evidence="2" id="KW-1185">Reference proteome</keyword>
<dbReference type="SUPFAM" id="SSF54637">
    <property type="entry name" value="Thioesterase/thiol ester dehydrase-isomerase"/>
    <property type="match status" value="1"/>
</dbReference>
<evidence type="ECO:0008006" key="3">
    <source>
        <dbReference type="Google" id="ProtNLM"/>
    </source>
</evidence>
<name>A0A0U4EAH6_9BACI</name>
<evidence type="ECO:0000313" key="1">
    <source>
        <dbReference type="EMBL" id="ALX47529.1"/>
    </source>
</evidence>
<gene>
    <name evidence="1" type="ORF">AOX59_02265</name>
</gene>
<dbReference type="RefSeq" id="WP_068441253.1">
    <property type="nucleotide sequence ID" value="NZ_CP013862.1"/>
</dbReference>
<dbReference type="InterPro" id="IPR029069">
    <property type="entry name" value="HotDog_dom_sf"/>
</dbReference>
<organism evidence="1 2">
    <name type="scientific">Lentibacillus amyloliquefaciens</name>
    <dbReference type="NCBI Taxonomy" id="1472767"/>
    <lineage>
        <taxon>Bacteria</taxon>
        <taxon>Bacillati</taxon>
        <taxon>Bacillota</taxon>
        <taxon>Bacilli</taxon>
        <taxon>Bacillales</taxon>
        <taxon>Bacillaceae</taxon>
        <taxon>Lentibacillus</taxon>
    </lineage>
</organism>
<sequence length="118" mass="13875">MNESREVVMTAEWVRQYAQSIEAPLTQVNGNYIAPPTMIMLFWQLFDSWKQEDRFLLHVKQTYHYVCPITSDMTLDCTLTLKKQRKVGSDEYKVYLLTCFYQHEIIATAKTTLMIPGE</sequence>
<evidence type="ECO:0000313" key="2">
    <source>
        <dbReference type="Proteomes" id="UP000050331"/>
    </source>
</evidence>
<dbReference type="STRING" id="1472767.AOX59_02265"/>
<dbReference type="KEGG" id="lao:AOX59_02265"/>